<feature type="region of interest" description="Disordered" evidence="1">
    <location>
        <begin position="36"/>
        <end position="131"/>
    </location>
</feature>
<dbReference type="AlphaFoldDB" id="A0A139ID05"/>
<protein>
    <submittedName>
        <fullName evidence="2">Uncharacterized protein</fullName>
    </submittedName>
</protein>
<comment type="caution">
    <text evidence="2">The sequence shown here is derived from an EMBL/GenBank/DDBJ whole genome shotgun (WGS) entry which is preliminary data.</text>
</comment>
<evidence type="ECO:0000313" key="2">
    <source>
        <dbReference type="EMBL" id="KXT12618.1"/>
    </source>
</evidence>
<accession>A0A139ID05</accession>
<feature type="compositionally biased region" description="Polar residues" evidence="1">
    <location>
        <begin position="74"/>
        <end position="99"/>
    </location>
</feature>
<sequence length="131" mass="14266">MGSKSTLVRVVRTELIMEKVEQYDLGLEFAAAMEEKGYTVEPYLDPKTRPVKPVKRKREVKKEPGEDDDGLQTAKRTNNEGTGAGSINTPTGTGSTAINTLAGAAIDAAREDDESNGEVKLIRQHQGTRAY</sequence>
<keyword evidence="3" id="KW-1185">Reference proteome</keyword>
<feature type="compositionally biased region" description="Basic residues" evidence="1">
    <location>
        <begin position="49"/>
        <end position="59"/>
    </location>
</feature>
<name>A0A139ID05_9PEZI</name>
<gene>
    <name evidence="2" type="ORF">AC579_4225</name>
</gene>
<feature type="compositionally biased region" description="Basic and acidic residues" evidence="1">
    <location>
        <begin position="36"/>
        <end position="48"/>
    </location>
</feature>
<organism evidence="2 3">
    <name type="scientific">Pseudocercospora musae</name>
    <dbReference type="NCBI Taxonomy" id="113226"/>
    <lineage>
        <taxon>Eukaryota</taxon>
        <taxon>Fungi</taxon>
        <taxon>Dikarya</taxon>
        <taxon>Ascomycota</taxon>
        <taxon>Pezizomycotina</taxon>
        <taxon>Dothideomycetes</taxon>
        <taxon>Dothideomycetidae</taxon>
        <taxon>Mycosphaerellales</taxon>
        <taxon>Mycosphaerellaceae</taxon>
        <taxon>Pseudocercospora</taxon>
    </lineage>
</organism>
<evidence type="ECO:0000313" key="3">
    <source>
        <dbReference type="Proteomes" id="UP000073492"/>
    </source>
</evidence>
<proteinExistence type="predicted"/>
<reference evidence="2 3" key="1">
    <citation type="submission" date="2015-07" db="EMBL/GenBank/DDBJ databases">
        <title>Comparative genomics of the Sigatoka disease complex on banana suggests a link between parallel evolutionary changes in Pseudocercospora fijiensis and Pseudocercospora eumusae and increased virulence on the banana host.</title>
        <authorList>
            <person name="Chang T.-C."/>
            <person name="Salvucci A."/>
            <person name="Crous P.W."/>
            <person name="Stergiopoulos I."/>
        </authorList>
    </citation>
    <scope>NUCLEOTIDE SEQUENCE [LARGE SCALE GENOMIC DNA]</scope>
    <source>
        <strain evidence="2 3">CBS 116634</strain>
    </source>
</reference>
<evidence type="ECO:0000256" key="1">
    <source>
        <dbReference type="SAM" id="MobiDB-lite"/>
    </source>
</evidence>
<dbReference type="EMBL" id="LFZO01000145">
    <property type="protein sequence ID" value="KXT12618.1"/>
    <property type="molecule type" value="Genomic_DNA"/>
</dbReference>
<dbReference type="Proteomes" id="UP000073492">
    <property type="component" value="Unassembled WGS sequence"/>
</dbReference>